<comment type="similarity">
    <text evidence="6">Belongs to the purine/pyrimidine phosphoribosyltransferase family. PyrE subfamily.</text>
</comment>
<comment type="caution">
    <text evidence="9">The sequence shown here is derived from an EMBL/GenBank/DDBJ whole genome shotgun (WGS) entry which is preliminary data.</text>
</comment>
<dbReference type="EMBL" id="LPWH01000003">
    <property type="protein sequence ID" value="POR05326.1"/>
    <property type="molecule type" value="Genomic_DNA"/>
</dbReference>
<sequence>MIYPQKGRTQQGDEIMRDDQSGTEQNAETVRREIAAFALEIGAVRLSPEEPFTWASGYRMPIYNDNRLLMRYPRGRALVRAGFLAHAGLGAADSIQAVAGTASAGIAPAAVLAEALGIDFYYVRSSVKGHGLARKIEGLSREEALLEKPLAGRSVLLVEDLISTGGSALAAAEALQEAGANLVGCGAIFSYGFDEAPRAFSRLAPPCPLWTIFDLEFLLGVAAEDGGLSQEDMETIRRWREDPFGWGEGR</sequence>
<feature type="binding site" evidence="6">
    <location>
        <position position="163"/>
    </location>
    <ligand>
        <name>orotate</name>
        <dbReference type="ChEBI" id="CHEBI:30839"/>
    </ligand>
</feature>
<dbReference type="InterPro" id="IPR029057">
    <property type="entry name" value="PRTase-like"/>
</dbReference>
<dbReference type="Proteomes" id="UP000237350">
    <property type="component" value="Unassembled WGS sequence"/>
</dbReference>
<comment type="subunit">
    <text evidence="6">Homodimer.</text>
</comment>
<dbReference type="GO" id="GO:0044205">
    <property type="term" value="P:'de novo' UMP biosynthetic process"/>
    <property type="evidence" value="ECO:0007669"/>
    <property type="project" value="UniProtKB-UniRule"/>
</dbReference>
<dbReference type="AlphaFoldDB" id="A0A2S4K0P7"/>
<comment type="pathway">
    <text evidence="1 6">Pyrimidine metabolism; UMP biosynthesis via de novo pathway; UMP from orotate: step 1/2.</text>
</comment>
<dbReference type="PANTHER" id="PTHR19278">
    <property type="entry name" value="OROTATE PHOSPHORIBOSYLTRANSFERASE"/>
    <property type="match status" value="1"/>
</dbReference>
<evidence type="ECO:0000256" key="6">
    <source>
        <dbReference type="HAMAP-Rule" id="MF_01208"/>
    </source>
</evidence>
<feature type="domain" description="Phosphoribosyltransferase" evidence="8">
    <location>
        <begin position="93"/>
        <end position="189"/>
    </location>
</feature>
<proteinExistence type="inferred from homology"/>
<evidence type="ECO:0000256" key="3">
    <source>
        <dbReference type="ARBA" id="ARBA00022676"/>
    </source>
</evidence>
<evidence type="ECO:0000256" key="1">
    <source>
        <dbReference type="ARBA" id="ARBA00004889"/>
    </source>
</evidence>
<dbReference type="CDD" id="cd06223">
    <property type="entry name" value="PRTases_typeI"/>
    <property type="match status" value="1"/>
</dbReference>
<gene>
    <name evidence="6" type="primary">pyrE</name>
    <name evidence="9" type="ORF">AU468_01200</name>
</gene>
<evidence type="ECO:0000259" key="8">
    <source>
        <dbReference type="Pfam" id="PF00156"/>
    </source>
</evidence>
<feature type="binding site" evidence="6">
    <location>
        <position position="130"/>
    </location>
    <ligand>
        <name>5-phospho-alpha-D-ribose 1-diphosphate</name>
        <dbReference type="ChEBI" id="CHEBI:58017"/>
        <note>ligand shared between dimeric partners</note>
    </ligand>
</feature>
<dbReference type="EC" id="2.4.2.10" evidence="2 6"/>
<evidence type="ECO:0000256" key="2">
    <source>
        <dbReference type="ARBA" id="ARBA00011971"/>
    </source>
</evidence>
<organism evidence="9 10">
    <name type="scientific">Alkalispirochaeta sphaeroplastigenens</name>
    <dbReference type="NCBI Taxonomy" id="1187066"/>
    <lineage>
        <taxon>Bacteria</taxon>
        <taxon>Pseudomonadati</taxon>
        <taxon>Spirochaetota</taxon>
        <taxon>Spirochaetia</taxon>
        <taxon>Spirochaetales</taxon>
        <taxon>Spirochaetaceae</taxon>
        <taxon>Alkalispirochaeta</taxon>
    </lineage>
</organism>
<feature type="binding site" evidence="6">
    <location>
        <position position="128"/>
    </location>
    <ligand>
        <name>5-phospho-alpha-D-ribose 1-diphosphate</name>
        <dbReference type="ChEBI" id="CHEBI:58017"/>
        <note>ligand shared between dimeric partners</note>
    </ligand>
</feature>
<accession>A0A2S4K0P7</accession>
<dbReference type="GO" id="GO:0004588">
    <property type="term" value="F:orotate phosphoribosyltransferase activity"/>
    <property type="evidence" value="ECO:0007669"/>
    <property type="project" value="UniProtKB-UniRule"/>
</dbReference>
<name>A0A2S4K0P7_9SPIO</name>
<keyword evidence="4 6" id="KW-0808">Transferase</keyword>
<feature type="binding site" description="in other chain" evidence="6">
    <location>
        <begin position="159"/>
        <end position="167"/>
    </location>
    <ligand>
        <name>5-phospho-alpha-D-ribose 1-diphosphate</name>
        <dbReference type="ChEBI" id="CHEBI:58017"/>
        <note>ligand shared between dimeric partners</note>
    </ligand>
</feature>
<dbReference type="GO" id="GO:0019856">
    <property type="term" value="P:pyrimidine nucleobase biosynthetic process"/>
    <property type="evidence" value="ECO:0007669"/>
    <property type="project" value="TreeGrafter"/>
</dbReference>
<keyword evidence="5 6" id="KW-0665">Pyrimidine biosynthesis</keyword>
<comment type="catalytic activity">
    <reaction evidence="6">
        <text>orotidine 5'-phosphate + diphosphate = orotate + 5-phospho-alpha-D-ribose 1-diphosphate</text>
        <dbReference type="Rhea" id="RHEA:10380"/>
        <dbReference type="ChEBI" id="CHEBI:30839"/>
        <dbReference type="ChEBI" id="CHEBI:33019"/>
        <dbReference type="ChEBI" id="CHEBI:57538"/>
        <dbReference type="ChEBI" id="CHEBI:58017"/>
        <dbReference type="EC" id="2.4.2.10"/>
    </reaction>
</comment>
<keyword evidence="6" id="KW-0460">Magnesium</keyword>
<evidence type="ECO:0000256" key="7">
    <source>
        <dbReference type="SAM" id="MobiDB-lite"/>
    </source>
</evidence>
<dbReference type="PANTHER" id="PTHR19278:SF9">
    <property type="entry name" value="URIDINE 5'-MONOPHOSPHATE SYNTHASE"/>
    <property type="match status" value="1"/>
</dbReference>
<dbReference type="InterPro" id="IPR000836">
    <property type="entry name" value="PRTase_dom"/>
</dbReference>
<keyword evidence="10" id="KW-1185">Reference proteome</keyword>
<comment type="cofactor">
    <cofactor evidence="6">
        <name>Mg(2+)</name>
        <dbReference type="ChEBI" id="CHEBI:18420"/>
    </cofactor>
</comment>
<evidence type="ECO:0000256" key="4">
    <source>
        <dbReference type="ARBA" id="ARBA00022679"/>
    </source>
</evidence>
<comment type="caution">
    <text evidence="6">Lacks conserved residue(s) required for the propagation of feature annotation.</text>
</comment>
<protein>
    <recommendedName>
        <fullName evidence="2 6">Orotate phosphoribosyltransferase</fullName>
        <shortName evidence="6">OPRT</shortName>
        <shortName evidence="6">OPRTase</shortName>
        <ecNumber evidence="2 6">2.4.2.10</ecNumber>
    </recommendedName>
</protein>
<keyword evidence="3 6" id="KW-0328">Glycosyltransferase</keyword>
<feature type="binding site" evidence="6">
    <location>
        <position position="124"/>
    </location>
    <ligand>
        <name>5-phospho-alpha-D-ribose 1-diphosphate</name>
        <dbReference type="ChEBI" id="CHEBI:58017"/>
        <note>ligand shared between dimeric partners</note>
    </ligand>
</feature>
<dbReference type="Gene3D" id="3.40.50.2020">
    <property type="match status" value="1"/>
</dbReference>
<comment type="function">
    <text evidence="6">Catalyzes the transfer of a ribosyl phosphate group from 5-phosphoribose 1-diphosphate to orotate, leading to the formation of orotidine monophosphate (OMP).</text>
</comment>
<feature type="region of interest" description="Disordered" evidence="7">
    <location>
        <begin position="1"/>
        <end position="27"/>
    </location>
</feature>
<evidence type="ECO:0000313" key="9">
    <source>
        <dbReference type="EMBL" id="POR05326.1"/>
    </source>
</evidence>
<dbReference type="SUPFAM" id="SSF53271">
    <property type="entry name" value="PRTase-like"/>
    <property type="match status" value="1"/>
</dbReference>
<dbReference type="HAMAP" id="MF_01208">
    <property type="entry name" value="PyrE"/>
    <property type="match status" value="1"/>
</dbReference>
<evidence type="ECO:0000313" key="10">
    <source>
        <dbReference type="Proteomes" id="UP000237350"/>
    </source>
</evidence>
<evidence type="ECO:0000256" key="5">
    <source>
        <dbReference type="ARBA" id="ARBA00022975"/>
    </source>
</evidence>
<dbReference type="Pfam" id="PF00156">
    <property type="entry name" value="Pribosyltran"/>
    <property type="match status" value="1"/>
</dbReference>
<dbReference type="InterPro" id="IPR023031">
    <property type="entry name" value="OPRT"/>
</dbReference>
<dbReference type="UniPathway" id="UPA00070">
    <property type="reaction ID" value="UER00119"/>
</dbReference>
<reference evidence="10" key="1">
    <citation type="submission" date="2015-12" db="EMBL/GenBank/DDBJ databases">
        <authorList>
            <person name="Lodha T.D."/>
            <person name="Chintalapati S."/>
            <person name="Chintalapati V.R."/>
            <person name="Sravanthi T."/>
        </authorList>
    </citation>
    <scope>NUCLEOTIDE SEQUENCE [LARGE SCALE GENOMIC DNA]</scope>
    <source>
        <strain evidence="10">JC133</strain>
    </source>
</reference>
<dbReference type="GO" id="GO:0000287">
    <property type="term" value="F:magnesium ion binding"/>
    <property type="evidence" value="ECO:0007669"/>
    <property type="project" value="UniProtKB-UniRule"/>
</dbReference>